<feature type="transmembrane region" description="Helical" evidence="1">
    <location>
        <begin position="6"/>
        <end position="23"/>
    </location>
</feature>
<evidence type="ECO:0000313" key="2">
    <source>
        <dbReference type="EMBL" id="MFC4470376.1"/>
    </source>
</evidence>
<dbReference type="EMBL" id="JBHSFG010000080">
    <property type="protein sequence ID" value="MFC4470376.1"/>
    <property type="molecule type" value="Genomic_DNA"/>
</dbReference>
<accession>A0ABV8Z1G7</accession>
<reference evidence="3" key="1">
    <citation type="journal article" date="2019" name="Int. J. Syst. Evol. Microbiol.">
        <title>The Global Catalogue of Microorganisms (GCM) 10K type strain sequencing project: providing services to taxonomists for standard genome sequencing and annotation.</title>
        <authorList>
            <consortium name="The Broad Institute Genomics Platform"/>
            <consortium name="The Broad Institute Genome Sequencing Center for Infectious Disease"/>
            <person name="Wu L."/>
            <person name="Ma J."/>
        </authorList>
    </citation>
    <scope>NUCLEOTIDE SEQUENCE [LARGE SCALE GENOMIC DNA]</scope>
    <source>
        <strain evidence="3">DT43</strain>
    </source>
</reference>
<gene>
    <name evidence="2" type="ORF">ACFPH6_38760</name>
</gene>
<comment type="caution">
    <text evidence="2">The sequence shown here is derived from an EMBL/GenBank/DDBJ whole genome shotgun (WGS) entry which is preliminary data.</text>
</comment>
<keyword evidence="1" id="KW-0472">Membrane</keyword>
<protein>
    <submittedName>
        <fullName evidence="2">Uncharacterized protein</fullName>
    </submittedName>
</protein>
<evidence type="ECO:0000313" key="3">
    <source>
        <dbReference type="Proteomes" id="UP001596012"/>
    </source>
</evidence>
<dbReference type="RefSeq" id="WP_386350948.1">
    <property type="nucleotide sequence ID" value="NZ_JBHSFG010000080.1"/>
</dbReference>
<name>A0ABV8Z1G7_9ACTN</name>
<organism evidence="2 3">
    <name type="scientific">Streptomyces xiangluensis</name>
    <dbReference type="NCBI Taxonomy" id="2665720"/>
    <lineage>
        <taxon>Bacteria</taxon>
        <taxon>Bacillati</taxon>
        <taxon>Actinomycetota</taxon>
        <taxon>Actinomycetes</taxon>
        <taxon>Kitasatosporales</taxon>
        <taxon>Streptomycetaceae</taxon>
        <taxon>Streptomyces</taxon>
    </lineage>
</organism>
<evidence type="ECO:0000256" key="1">
    <source>
        <dbReference type="SAM" id="Phobius"/>
    </source>
</evidence>
<proteinExistence type="predicted"/>
<dbReference type="Proteomes" id="UP001596012">
    <property type="component" value="Unassembled WGS sequence"/>
</dbReference>
<keyword evidence="1" id="KW-1133">Transmembrane helix</keyword>
<keyword evidence="3" id="KW-1185">Reference proteome</keyword>
<sequence length="153" mass="17224">MEWMALASTIVGGAIATISAGYLDRRRWKRDRIDQQTEARRVLYGTYLATLSQARLAFSRLARDTDASNAERRKAAWDAFDPCSGLRYQMTISAAKTVVEPAEDVYRKLRHLRNAIAEGLLLEGGDYAEHRTRYDVALRALRAAMRDDLGADS</sequence>
<keyword evidence="1" id="KW-0812">Transmembrane</keyword>